<dbReference type="SMART" id="SM00422">
    <property type="entry name" value="HTH_MERR"/>
    <property type="match status" value="1"/>
</dbReference>
<dbReference type="EMBL" id="NGJT01000008">
    <property type="protein sequence ID" value="RST94442.1"/>
    <property type="molecule type" value="Genomic_DNA"/>
</dbReference>
<dbReference type="AlphaFoldDB" id="A0A429ZL65"/>
<evidence type="ECO:0000259" key="1">
    <source>
        <dbReference type="SMART" id="SM00422"/>
    </source>
</evidence>
<protein>
    <recommendedName>
        <fullName evidence="1">HTH merR-type domain-containing protein</fullName>
    </recommendedName>
</protein>
<gene>
    <name evidence="2" type="ORF">CBF36_05935</name>
</gene>
<dbReference type="Gene3D" id="1.10.1660.10">
    <property type="match status" value="1"/>
</dbReference>
<dbReference type="SUPFAM" id="SSF46955">
    <property type="entry name" value="Putative DNA-binding domain"/>
    <property type="match status" value="1"/>
</dbReference>
<keyword evidence="3" id="KW-1185">Reference proteome</keyword>
<dbReference type="InterPro" id="IPR000551">
    <property type="entry name" value="MerR-type_HTH_dom"/>
</dbReference>
<proteinExistence type="predicted"/>
<dbReference type="GO" id="GO:0006355">
    <property type="term" value="P:regulation of DNA-templated transcription"/>
    <property type="evidence" value="ECO:0007669"/>
    <property type="project" value="InterPro"/>
</dbReference>
<dbReference type="OrthoDB" id="9806513at2"/>
<sequence length="145" mass="17416">MVSKFKDWIEQEDIRMGISELTKKTETTTRQLRYWEKKGYIQSIQPDPNSPRSYKLSEIIKVELIKEYLDRGYKLSMAYEKAMARLSKMQRFREVFSNYFKEAEILDDQYEIFTIGPFSETKEKITIKHDSVNDTLTYEIKKEVE</sequence>
<dbReference type="Pfam" id="PF13411">
    <property type="entry name" value="MerR_1"/>
    <property type="match status" value="1"/>
</dbReference>
<evidence type="ECO:0000313" key="2">
    <source>
        <dbReference type="EMBL" id="RST94442.1"/>
    </source>
</evidence>
<dbReference type="GO" id="GO:0003677">
    <property type="term" value="F:DNA binding"/>
    <property type="evidence" value="ECO:0007669"/>
    <property type="project" value="InterPro"/>
</dbReference>
<dbReference type="RefSeq" id="WP_125957456.1">
    <property type="nucleotide sequence ID" value="NZ_JAQEJV010000009.1"/>
</dbReference>
<dbReference type="Proteomes" id="UP000288490">
    <property type="component" value="Unassembled WGS sequence"/>
</dbReference>
<comment type="caution">
    <text evidence="2">The sequence shown here is derived from an EMBL/GenBank/DDBJ whole genome shotgun (WGS) entry which is preliminary data.</text>
</comment>
<name>A0A429ZL65_9ENTE</name>
<feature type="domain" description="HTH merR-type" evidence="1">
    <location>
        <begin position="16"/>
        <end position="87"/>
    </location>
</feature>
<dbReference type="InterPro" id="IPR009061">
    <property type="entry name" value="DNA-bd_dom_put_sf"/>
</dbReference>
<organism evidence="2 3">
    <name type="scientific">Vagococcus bubulae</name>
    <dbReference type="NCBI Taxonomy" id="1977868"/>
    <lineage>
        <taxon>Bacteria</taxon>
        <taxon>Bacillati</taxon>
        <taxon>Bacillota</taxon>
        <taxon>Bacilli</taxon>
        <taxon>Lactobacillales</taxon>
        <taxon>Enterococcaceae</taxon>
        <taxon>Vagococcus</taxon>
    </lineage>
</organism>
<reference evidence="2 3" key="1">
    <citation type="submission" date="2017-05" db="EMBL/GenBank/DDBJ databases">
        <title>Vagococcus spp. assemblies.</title>
        <authorList>
            <person name="Gulvik C.A."/>
        </authorList>
    </citation>
    <scope>NUCLEOTIDE SEQUENCE [LARGE SCALE GENOMIC DNA]</scope>
    <source>
        <strain evidence="2 3">SS1994</strain>
    </source>
</reference>
<accession>A0A429ZL65</accession>
<evidence type="ECO:0000313" key="3">
    <source>
        <dbReference type="Proteomes" id="UP000288490"/>
    </source>
</evidence>